<dbReference type="KEGG" id="fam:OYT1_ch2574"/>
<feature type="signal peptide" evidence="1">
    <location>
        <begin position="1"/>
        <end position="19"/>
    </location>
</feature>
<dbReference type="RefSeq" id="WP_062626490.1">
    <property type="nucleotide sequence ID" value="NZ_AP018738.1"/>
</dbReference>
<proteinExistence type="predicted"/>
<gene>
    <name evidence="2" type="ORF">OYT1_ch2574</name>
</gene>
<evidence type="ECO:0000313" key="2">
    <source>
        <dbReference type="EMBL" id="BBE52086.1"/>
    </source>
</evidence>
<accession>A0A2Z6GEQ9</accession>
<evidence type="ECO:0000313" key="3">
    <source>
        <dbReference type="Proteomes" id="UP000033070"/>
    </source>
</evidence>
<dbReference type="STRING" id="1188319.OYT1_01293"/>
<dbReference type="EMBL" id="AP018738">
    <property type="protein sequence ID" value="BBE52086.1"/>
    <property type="molecule type" value="Genomic_DNA"/>
</dbReference>
<reference evidence="2 3" key="1">
    <citation type="submission" date="2018-06" db="EMBL/GenBank/DDBJ databases">
        <title>OYT1 Genome Sequencing.</title>
        <authorList>
            <person name="Kato S."/>
            <person name="Itoh T."/>
            <person name="Ohkuma M."/>
        </authorList>
    </citation>
    <scope>NUCLEOTIDE SEQUENCE [LARGE SCALE GENOMIC DNA]</scope>
    <source>
        <strain evidence="2 3">OYT1</strain>
    </source>
</reference>
<name>A0A2Z6GEQ9_9PROT</name>
<organism evidence="2 3">
    <name type="scientific">Ferriphaselus amnicola</name>
    <dbReference type="NCBI Taxonomy" id="1188319"/>
    <lineage>
        <taxon>Bacteria</taxon>
        <taxon>Pseudomonadati</taxon>
        <taxon>Pseudomonadota</taxon>
        <taxon>Betaproteobacteria</taxon>
        <taxon>Nitrosomonadales</taxon>
        <taxon>Gallionellaceae</taxon>
        <taxon>Ferriphaselus</taxon>
    </lineage>
</organism>
<feature type="chain" id="PRO_5017434522" evidence="1">
    <location>
        <begin position="20"/>
        <end position="119"/>
    </location>
</feature>
<keyword evidence="1" id="KW-0732">Signal</keyword>
<dbReference type="AlphaFoldDB" id="A0A2Z6GEQ9"/>
<dbReference type="Proteomes" id="UP000033070">
    <property type="component" value="Chromosome"/>
</dbReference>
<protein>
    <submittedName>
        <fullName evidence="2">Uncharacterized protein</fullName>
    </submittedName>
</protein>
<sequence length="119" mass="11739">MNKTLFALATLLAATPALAAEPNTHAGKAVAHAAKSFSHASGSAAHSIAASGQVTSAASAIPLSIGASVGAVSGQMAHGSMKAATAPIGTPLEITDEAITTMPPNEALKQKSNKPEEKL</sequence>
<keyword evidence="3" id="KW-1185">Reference proteome</keyword>
<evidence type="ECO:0000256" key="1">
    <source>
        <dbReference type="SAM" id="SignalP"/>
    </source>
</evidence>